<name>A0A1M5RGQ5_9RHOB</name>
<protein>
    <recommendedName>
        <fullName evidence="4">DUF2927 domain-containing protein</fullName>
    </recommendedName>
</protein>
<evidence type="ECO:0000313" key="3">
    <source>
        <dbReference type="Proteomes" id="UP000184074"/>
    </source>
</evidence>
<dbReference type="AlphaFoldDB" id="A0A1M5RGQ5"/>
<dbReference type="EMBL" id="FQXB01000004">
    <property type="protein sequence ID" value="SHH25537.1"/>
    <property type="molecule type" value="Genomic_DNA"/>
</dbReference>
<reference evidence="2 3" key="1">
    <citation type="submission" date="2016-11" db="EMBL/GenBank/DDBJ databases">
        <authorList>
            <person name="Jaros S."/>
            <person name="Januszkiewicz K."/>
            <person name="Wedrychowicz H."/>
        </authorList>
    </citation>
    <scope>NUCLEOTIDE SEQUENCE [LARGE SCALE GENOMIC DNA]</scope>
    <source>
        <strain evidence="2 3">DSM 28715</strain>
    </source>
</reference>
<gene>
    <name evidence="2" type="ORF">SAMN05444003_2584</name>
</gene>
<dbReference type="STRING" id="1508389.SAMN05444003_2584"/>
<evidence type="ECO:0000256" key="1">
    <source>
        <dbReference type="SAM" id="SignalP"/>
    </source>
</evidence>
<dbReference type="Proteomes" id="UP000184074">
    <property type="component" value="Unassembled WGS sequence"/>
</dbReference>
<keyword evidence="1" id="KW-0732">Signal</keyword>
<dbReference type="RefSeq" id="WP_131802813.1">
    <property type="nucleotide sequence ID" value="NZ_FQXB01000004.1"/>
</dbReference>
<evidence type="ECO:0000313" key="2">
    <source>
        <dbReference type="EMBL" id="SHH25537.1"/>
    </source>
</evidence>
<organism evidence="2 3">
    <name type="scientific">Cognatiyoonia sediminum</name>
    <dbReference type="NCBI Taxonomy" id="1508389"/>
    <lineage>
        <taxon>Bacteria</taxon>
        <taxon>Pseudomonadati</taxon>
        <taxon>Pseudomonadota</taxon>
        <taxon>Alphaproteobacteria</taxon>
        <taxon>Rhodobacterales</taxon>
        <taxon>Paracoccaceae</taxon>
        <taxon>Cognatiyoonia</taxon>
    </lineage>
</organism>
<proteinExistence type="predicted"/>
<keyword evidence="3" id="KW-1185">Reference proteome</keyword>
<feature type="chain" id="PRO_5012522409" description="DUF2927 domain-containing protein" evidence="1">
    <location>
        <begin position="25"/>
        <end position="266"/>
    </location>
</feature>
<evidence type="ECO:0008006" key="4">
    <source>
        <dbReference type="Google" id="ProtNLM"/>
    </source>
</evidence>
<feature type="signal peptide" evidence="1">
    <location>
        <begin position="1"/>
        <end position="24"/>
    </location>
</feature>
<accession>A0A1M5RGQ5</accession>
<sequence>MSNWPRSLIYILLVAMFGVFPALAASGDTSDEIVHDERFWDQLFVDAVHSREACNLDFKPCRAPLQKRVEDYYLRVRGETKFLSDEVAEAASRSLTRVIEDIYRTTGLRPIQGVPEHASNFIFLLFFNEEEYQSDPENYILARIAPPTLRFSEKRLEFFSWFRSSHLDCTLVTTPYPDGIIRDVQIWIKVDVSTEVVSNCIAEEFFNSFGLDDTPEFESIFDWPTVVDGEIADGKLTERHLSFLRRLYEPEMIPNQAEEATWALIR</sequence>